<accession>A0A0A1W6G2</accession>
<evidence type="ECO:0000313" key="2">
    <source>
        <dbReference type="Proteomes" id="UP000032305"/>
    </source>
</evidence>
<gene>
    <name evidence="1" type="ORF">SP5_035_01210</name>
</gene>
<protein>
    <submittedName>
        <fullName evidence="1">Uncharacterized protein</fullName>
    </submittedName>
</protein>
<comment type="caution">
    <text evidence="1">The sequence shown here is derived from an EMBL/GenBank/DDBJ whole genome shotgun (WGS) entry which is preliminary data.</text>
</comment>
<dbReference type="RefSeq" id="WP_042486111.1">
    <property type="nucleotide sequence ID" value="NZ_BBPI01000035.1"/>
</dbReference>
<keyword evidence="2" id="KW-1185">Reference proteome</keyword>
<dbReference type="EMBL" id="BBPI01000035">
    <property type="protein sequence ID" value="GAM00721.1"/>
    <property type="molecule type" value="Genomic_DNA"/>
</dbReference>
<reference evidence="1 2" key="1">
    <citation type="submission" date="2014-11" db="EMBL/GenBank/DDBJ databases">
        <title>Whole genome shotgun sequence of Sphingomonas parapaucimobilis NBRC 15100.</title>
        <authorList>
            <person name="Katano-Makiyama Y."/>
            <person name="Hosoyama A."/>
            <person name="Hashimoto M."/>
            <person name="Hosoyama Y."/>
            <person name="Noguchi M."/>
            <person name="Numata M."/>
            <person name="Tsuchikane K."/>
            <person name="Hirakata S."/>
            <person name="Uohara A."/>
            <person name="Shimodaira J."/>
            <person name="Ohji S."/>
            <person name="Ichikawa N."/>
            <person name="Kimura A."/>
            <person name="Yamazoe A."/>
            <person name="Fujita N."/>
        </authorList>
    </citation>
    <scope>NUCLEOTIDE SEQUENCE [LARGE SCALE GENOMIC DNA]</scope>
    <source>
        <strain evidence="1 2">NBRC 15100</strain>
    </source>
</reference>
<name>A0A0A1W6G2_9SPHN</name>
<dbReference type="Proteomes" id="UP000032305">
    <property type="component" value="Unassembled WGS sequence"/>
</dbReference>
<dbReference type="AlphaFoldDB" id="A0A0A1W6G2"/>
<evidence type="ECO:0000313" key="1">
    <source>
        <dbReference type="EMBL" id="GAM00721.1"/>
    </source>
</evidence>
<organism evidence="1 2">
    <name type="scientific">Sphingomonas parapaucimobilis NBRC 15100</name>
    <dbReference type="NCBI Taxonomy" id="1219049"/>
    <lineage>
        <taxon>Bacteria</taxon>
        <taxon>Pseudomonadati</taxon>
        <taxon>Pseudomonadota</taxon>
        <taxon>Alphaproteobacteria</taxon>
        <taxon>Sphingomonadales</taxon>
        <taxon>Sphingomonadaceae</taxon>
        <taxon>Sphingomonas</taxon>
    </lineage>
</organism>
<sequence length="77" mass="7685">MNLVGKVVSAPLKALGLIPKAPKLPAPVPTPTRDDARDAVAMDDALRRRRGGAADIVTGRGGAEAAAGAVGKETLGS</sequence>
<proteinExistence type="predicted"/>